<organism evidence="2 3">
    <name type="scientific">Photorhabdus cinerea</name>
    <dbReference type="NCBI Taxonomy" id="471575"/>
    <lineage>
        <taxon>Bacteria</taxon>
        <taxon>Pseudomonadati</taxon>
        <taxon>Pseudomonadota</taxon>
        <taxon>Gammaproteobacteria</taxon>
        <taxon>Enterobacterales</taxon>
        <taxon>Morganellaceae</taxon>
        <taxon>Photorhabdus</taxon>
    </lineage>
</organism>
<keyword evidence="3" id="KW-1185">Reference proteome</keyword>
<gene>
    <name evidence="2" type="ORF">C5469_17465</name>
</gene>
<name>A0A7X5QG70_9GAMM</name>
<feature type="compositionally biased region" description="Basic and acidic residues" evidence="1">
    <location>
        <begin position="55"/>
        <end position="66"/>
    </location>
</feature>
<proteinExistence type="predicted"/>
<dbReference type="Proteomes" id="UP000591844">
    <property type="component" value="Unassembled WGS sequence"/>
</dbReference>
<comment type="caution">
    <text evidence="2">The sequence shown here is derived from an EMBL/GenBank/DDBJ whole genome shotgun (WGS) entry which is preliminary data.</text>
</comment>
<evidence type="ECO:0000313" key="2">
    <source>
        <dbReference type="EMBL" id="NHB93831.1"/>
    </source>
</evidence>
<sequence>MVIKEIGNNDILKENDNNGLTVACHAPLVYPPAETGFQLFFGPAMTITGFEDPQADNKEGQSETAKRAFPHPPPPVPCQSRASETVLTVLSPV</sequence>
<reference evidence="2 3" key="1">
    <citation type="submission" date="2018-02" db="EMBL/GenBank/DDBJ databases">
        <authorList>
            <person name="Machado R.A."/>
        </authorList>
    </citation>
    <scope>NUCLEOTIDE SEQUENCE [LARGE SCALE GENOMIC DNA]</scope>
    <source>
        <strain evidence="2 3">DSM 19724</strain>
    </source>
</reference>
<evidence type="ECO:0000256" key="1">
    <source>
        <dbReference type="SAM" id="MobiDB-lite"/>
    </source>
</evidence>
<evidence type="ECO:0000313" key="3">
    <source>
        <dbReference type="Proteomes" id="UP000591844"/>
    </source>
</evidence>
<feature type="non-terminal residue" evidence="2">
    <location>
        <position position="93"/>
    </location>
</feature>
<dbReference type="RefSeq" id="WP_207629128.1">
    <property type="nucleotide sequence ID" value="NZ_CAWPIB010000020.1"/>
</dbReference>
<dbReference type="AlphaFoldDB" id="A0A7X5QG70"/>
<accession>A0A7X5QG70</accession>
<dbReference type="EMBL" id="PUJW01000020">
    <property type="protein sequence ID" value="NHB93831.1"/>
    <property type="molecule type" value="Genomic_DNA"/>
</dbReference>
<protein>
    <submittedName>
        <fullName evidence="2">Uncharacterized protein</fullName>
    </submittedName>
</protein>
<feature type="region of interest" description="Disordered" evidence="1">
    <location>
        <begin position="48"/>
        <end position="80"/>
    </location>
</feature>